<dbReference type="GO" id="GO:0005737">
    <property type="term" value="C:cytoplasm"/>
    <property type="evidence" value="ECO:0007669"/>
    <property type="project" value="TreeGrafter"/>
</dbReference>
<protein>
    <submittedName>
        <fullName evidence="4">Thiamine phosphate synthase</fullName>
    </submittedName>
</protein>
<proteinExistence type="predicted"/>
<dbReference type="GO" id="GO:0004789">
    <property type="term" value="F:thiamine-phosphate diphosphorylase activity"/>
    <property type="evidence" value="ECO:0007669"/>
    <property type="project" value="TreeGrafter"/>
</dbReference>
<dbReference type="SUPFAM" id="SSF51391">
    <property type="entry name" value="Thiamin phosphate synthase"/>
    <property type="match status" value="1"/>
</dbReference>
<name>A0A8K0XZV0_9RHOB</name>
<dbReference type="InterPro" id="IPR022998">
    <property type="entry name" value="ThiamineP_synth_TenI"/>
</dbReference>
<comment type="caution">
    <text evidence="4">The sequence shown here is derived from an EMBL/GenBank/DDBJ whole genome shotgun (WGS) entry which is preliminary data.</text>
</comment>
<dbReference type="InterPro" id="IPR036206">
    <property type="entry name" value="ThiamineP_synth_sf"/>
</dbReference>
<dbReference type="Gene3D" id="3.20.20.70">
    <property type="entry name" value="Aldolase class I"/>
    <property type="match status" value="1"/>
</dbReference>
<dbReference type="PANTHER" id="PTHR20857:SF15">
    <property type="entry name" value="THIAMINE-PHOSPHATE SYNTHASE"/>
    <property type="match status" value="1"/>
</dbReference>
<dbReference type="Pfam" id="PF02581">
    <property type="entry name" value="TMP-TENI"/>
    <property type="match status" value="1"/>
</dbReference>
<evidence type="ECO:0000259" key="3">
    <source>
        <dbReference type="Pfam" id="PF02581"/>
    </source>
</evidence>
<dbReference type="EMBL" id="JAESVN010000003">
    <property type="protein sequence ID" value="MBL4917520.1"/>
    <property type="molecule type" value="Genomic_DNA"/>
</dbReference>
<evidence type="ECO:0000313" key="4">
    <source>
        <dbReference type="EMBL" id="MBL4917520.1"/>
    </source>
</evidence>
<dbReference type="AlphaFoldDB" id="A0A8K0XZV0"/>
<dbReference type="InterPro" id="IPR013785">
    <property type="entry name" value="Aldolase_TIM"/>
</dbReference>
<accession>A0A8K0XZV0</accession>
<reference evidence="4" key="1">
    <citation type="submission" date="2021-01" db="EMBL/GenBank/DDBJ databases">
        <title>Tabrizicola alba sp. nov. a motile alkaliphilic bacterium isolated from a soda lake.</title>
        <authorList>
            <person name="Szuroczki S."/>
            <person name="Abbaszade G."/>
            <person name="Schumann P."/>
            <person name="Toth E."/>
        </authorList>
    </citation>
    <scope>NUCLEOTIDE SEQUENCE</scope>
    <source>
        <strain evidence="4">DMG-N-6</strain>
    </source>
</reference>
<dbReference type="PANTHER" id="PTHR20857">
    <property type="entry name" value="THIAMINE-PHOSPHATE PYROPHOSPHORYLASE"/>
    <property type="match status" value="1"/>
</dbReference>
<sequence>MADTERPQIYLVTPPAFSLEEFPDRLSAVLDAVEVACLRLSLASRDEDEITRAADKLREIAHSRDLAIVLDDHVLLADRLGLDGVHLTNTRKNIRKLRGEMSADAIIGASCGLSRHDGLNAAEAGADYVSFGPVGPSPLGDGASVDRAVFEWWSEMIEIPVVAEGALTAELVAGFAPVTDFFSFGPEIWGAEDAASALKSLLAPLG</sequence>
<keyword evidence="5" id="KW-1185">Reference proteome</keyword>
<evidence type="ECO:0000256" key="2">
    <source>
        <dbReference type="ARBA" id="ARBA00022977"/>
    </source>
</evidence>
<comment type="pathway">
    <text evidence="1">Cofactor biosynthesis; thiamine diphosphate biosynthesis.</text>
</comment>
<evidence type="ECO:0000313" key="5">
    <source>
        <dbReference type="Proteomes" id="UP000648908"/>
    </source>
</evidence>
<organism evidence="4 5">
    <name type="scientific">Szabonella alba</name>
    <dbReference type="NCBI Taxonomy" id="2804194"/>
    <lineage>
        <taxon>Bacteria</taxon>
        <taxon>Pseudomonadati</taxon>
        <taxon>Pseudomonadota</taxon>
        <taxon>Alphaproteobacteria</taxon>
        <taxon>Rhodobacterales</taxon>
        <taxon>Paracoccaceae</taxon>
        <taxon>Szabonella</taxon>
    </lineage>
</organism>
<keyword evidence="2" id="KW-0784">Thiamine biosynthesis</keyword>
<dbReference type="RefSeq" id="WP_202688425.1">
    <property type="nucleotide sequence ID" value="NZ_JAESVN010000003.1"/>
</dbReference>
<evidence type="ECO:0000256" key="1">
    <source>
        <dbReference type="ARBA" id="ARBA00004948"/>
    </source>
</evidence>
<feature type="domain" description="Thiamine phosphate synthase/TenI" evidence="3">
    <location>
        <begin position="9"/>
        <end position="172"/>
    </location>
</feature>
<dbReference type="GO" id="GO:0009228">
    <property type="term" value="P:thiamine biosynthetic process"/>
    <property type="evidence" value="ECO:0007669"/>
    <property type="project" value="UniProtKB-KW"/>
</dbReference>
<gene>
    <name evidence="4" type="ORF">JL811_09830</name>
</gene>
<dbReference type="CDD" id="cd00564">
    <property type="entry name" value="TMP_TenI"/>
    <property type="match status" value="1"/>
</dbReference>
<dbReference type="Proteomes" id="UP000648908">
    <property type="component" value="Unassembled WGS sequence"/>
</dbReference>